<dbReference type="EMBL" id="VSRR010075992">
    <property type="protein sequence ID" value="MPC87910.1"/>
    <property type="molecule type" value="Genomic_DNA"/>
</dbReference>
<comment type="caution">
    <text evidence="1">The sequence shown here is derived from an EMBL/GenBank/DDBJ whole genome shotgun (WGS) entry which is preliminary data.</text>
</comment>
<keyword evidence="1" id="KW-0808">Transferase</keyword>
<dbReference type="Proteomes" id="UP000324222">
    <property type="component" value="Unassembled WGS sequence"/>
</dbReference>
<proteinExistence type="predicted"/>
<dbReference type="GO" id="GO:0016757">
    <property type="term" value="F:glycosyltransferase activity"/>
    <property type="evidence" value="ECO:0007669"/>
    <property type="project" value="UniProtKB-KW"/>
</dbReference>
<protein>
    <submittedName>
        <fullName evidence="1">Protein O-linked-mannose beta-1,2-N-acetylglucosaminyltransferase 1</fullName>
    </submittedName>
</protein>
<gene>
    <name evidence="1" type="primary">POMGNT1_0</name>
    <name evidence="1" type="ORF">E2C01_082790</name>
</gene>
<sequence length="101" mass="11116">MGARDMLIPEVPRTRHMGGGGVHISGFDQVLFSSQPINTLANVTLDVDSASEAEYEARLLQDLQEAEVVPLTRHPCQVTPVPTHKVSIALVHIDYKNDNKK</sequence>
<accession>A0A5B7IT93</accession>
<evidence type="ECO:0000313" key="2">
    <source>
        <dbReference type="Proteomes" id="UP000324222"/>
    </source>
</evidence>
<keyword evidence="1" id="KW-0328">Glycosyltransferase</keyword>
<reference evidence="1 2" key="1">
    <citation type="submission" date="2019-05" db="EMBL/GenBank/DDBJ databases">
        <title>Another draft genome of Portunus trituberculatus and its Hox gene families provides insights of decapod evolution.</title>
        <authorList>
            <person name="Jeong J.-H."/>
            <person name="Song I."/>
            <person name="Kim S."/>
            <person name="Choi T."/>
            <person name="Kim D."/>
            <person name="Ryu S."/>
            <person name="Kim W."/>
        </authorList>
    </citation>
    <scope>NUCLEOTIDE SEQUENCE [LARGE SCALE GENOMIC DNA]</scope>
    <source>
        <tissue evidence="1">Muscle</tissue>
    </source>
</reference>
<dbReference type="OrthoDB" id="6355844at2759"/>
<evidence type="ECO:0000313" key="1">
    <source>
        <dbReference type="EMBL" id="MPC87910.1"/>
    </source>
</evidence>
<keyword evidence="2" id="KW-1185">Reference proteome</keyword>
<name>A0A5B7IT93_PORTR</name>
<organism evidence="1 2">
    <name type="scientific">Portunus trituberculatus</name>
    <name type="common">Swimming crab</name>
    <name type="synonym">Neptunus trituberculatus</name>
    <dbReference type="NCBI Taxonomy" id="210409"/>
    <lineage>
        <taxon>Eukaryota</taxon>
        <taxon>Metazoa</taxon>
        <taxon>Ecdysozoa</taxon>
        <taxon>Arthropoda</taxon>
        <taxon>Crustacea</taxon>
        <taxon>Multicrustacea</taxon>
        <taxon>Malacostraca</taxon>
        <taxon>Eumalacostraca</taxon>
        <taxon>Eucarida</taxon>
        <taxon>Decapoda</taxon>
        <taxon>Pleocyemata</taxon>
        <taxon>Brachyura</taxon>
        <taxon>Eubrachyura</taxon>
        <taxon>Portunoidea</taxon>
        <taxon>Portunidae</taxon>
        <taxon>Portuninae</taxon>
        <taxon>Portunus</taxon>
    </lineage>
</organism>
<dbReference type="AlphaFoldDB" id="A0A5B7IT93"/>